<proteinExistence type="predicted"/>
<keyword evidence="3" id="KW-0732">Signal</keyword>
<dbReference type="InterPro" id="IPR008972">
    <property type="entry name" value="Cupredoxin"/>
</dbReference>
<dbReference type="EMBL" id="FRBR01000011">
    <property type="protein sequence ID" value="SHM19232.1"/>
    <property type="molecule type" value="Genomic_DNA"/>
</dbReference>
<dbReference type="OrthoDB" id="345021at2"/>
<keyword evidence="5" id="KW-1185">Reference proteome</keyword>
<keyword evidence="1" id="KW-0479">Metal-binding</keyword>
<evidence type="ECO:0000256" key="3">
    <source>
        <dbReference type="SAM" id="SignalP"/>
    </source>
</evidence>
<evidence type="ECO:0000313" key="5">
    <source>
        <dbReference type="Proteomes" id="UP000183974"/>
    </source>
</evidence>
<evidence type="ECO:0008006" key="6">
    <source>
        <dbReference type="Google" id="ProtNLM"/>
    </source>
</evidence>
<feature type="region of interest" description="Disordered" evidence="2">
    <location>
        <begin position="188"/>
        <end position="210"/>
    </location>
</feature>
<sequence>MSRIFLKGAFAACFVFVSAPFTVAAESDDSTAMNCEPVHDQVADLSLKRTVCADVVALDQVLVYNRFGSFNPYGMIFALRRDVAPMSDAPEHYTADACDALLGTEAGGSPLRPGEVRLRDCKRPRPLTLRANVGDLLHVRLDNLLREAAPGISETFCRKQPDGADTLLTKLRDWVTWGDKARVDHGEATCDASKTAESPESAPEGGDWPRTRSVNFAIQGLRAVANPHDKQADGRPDDRCIGLAPVVQGDPVECFYAIQREGPYFLASTAAPSGGEGDGGSLTHGLFGAVVAEPADTQWYRSQVSKAAFDAAWSVDRLEDGQLDAVTNAGDMAPYEALGPSDVPILNMLRELDGDAYEIVHSDLNAIVHRAPEYDGDPDRAGVIYREFSVFFHDELKTFVTRNYEELGLFAEGQLAGVKDGFAINYGSSGMGAMVLANRKGIGPAADCIECLYEEFFLTSWANGDPALLEQFSEDPSNVHHSYLNDPVVFRNFHAGPKETHVFHLHAHQWFSGNDANRGAYLDSQTVAPQQGFTYRIYGGGMEIYRRGEDGETGWYDTLGSGNRNRTVGDSIFHCHLYPHFAQGMWELWRVHDTLEDGSRKLPDGQWEPSLSLAEMKKEIRELSRPGSVDPVTGAWNAPASDADGLPLARQLGTPIPAVVPLPGQPWPVLPTYGDPDTPADTDTVDAMPGYPFYIAGQPGHRPPQPPMDIARNPVSEPGDEFLDGGLPRHVVNAGKRIFPFEVPDLDPVPTAAEFEDALNGGEKTDREIRQEQIVAKALALGDMSMKIETMDLNLLDYDGTPLERAAMAFHHDGSGLTLKAADGSPSTYDPVLGGYTSPGGVYSVNGAPGKPGAPYADPCGAPDTLGSVTEAVDSYMHQQRTVFFVDGDVDLSTTIIPEADRKKATALEVTGWVKRVHPDATPKDRPKLYTVGDDGTQQEIIGPIQITEADPFLVDTEIAGVFTADPAVVGYRRYEASAVQLDLVTNRAGWHDPQARINVLTRNSGKYKNADIASQRRISPVISASEEPFFFRALSGECIEFRHTNELPKELELDDFQVKTPTDTIGQHIHLVKFDVTSSDGSGNGFNYEDGTFAPDEIALRICAAKNGGAATNPNRPLSALELREAEGLCVEKDGKWQVAEEFKDIWRKALQEGENRKLFQTTVQRWFADPILSATRADGDGDSFADRTLKTVFSHDHFGPSSIQQHGFYTALVIEPQRSQTCPANSIGTASGCTDQRNDRALVLADDSDVGARKVIHDPDIVDRFDEALIDQAVAGSLNGPGSIEDRTYREFALAVADFALLYDPRDRLDPAEFDAALNGTAGHTFKGMGTLVCEARYQDDPEKLRDICGSAIATDESDPTRFFAPAGNAAPAWIANGRPGDISGHDISPGVEIVATEFDDLRKEMMAYRQKAAGYDPDADPAAPLAKPVVAPQRPESISVDHHDPYLVNYRGEPIPLRVGKGNMEGEDCDLKELDHWVASLETGVRETCSVRQQRPGDRGDMANVFLSAVHGDPATPVFESLSGDKVQFRLIQGAQEVQHTFTLEGYTWPRHIDQAFPAGSPILDDITAAGTLTHACTRLDAARMGRPDQYSMWLRLGPEAFANAGDRDYWNAYETFLGECFNATGRIPAQEVGISEHFEFQGVFRQEATGLEAVPSLQDRASDTLLHFGSSDALWNGAWGLFRVHENAGETDIVALENSRRLLLADGNEAIASTLATFPPTQVFGCANEAPRVYAAVVAIEASTVFGHLSEAGDWGTPYGPRYYDRNGLFLALVDPRELLAPENPASVTPEDLGNTQRWKGIRLSTISEAIIRKYDRPEPFVLSVNAGDCVKLAVLNALRDTGEGDPSGLWDDLGDARMPPIVPLNVEPVWSHTEGDGNEPWTFEQTETVNLRPSARLALTFPLPVLNHRQNVAMPFGGNGSWALAGIPAVEDPALSICPVPGGGGAADECMDMPDSPRNSQIELLTFYAGRASAPKDLDFDPIEQVSEAFGSAFGSTDTAWTQIRLAAESEGFVAFGEITPSEQSEAVFHVGSRLVDIGVLAASGPQVMRNILPADRHRAMQALLDDLTGDAQAAILDGVHFIPYAYGALPIKSMGDIIGHGAHGLFGSVNIMPKSATLEDGQTRTEIAPGHFVAAPMKSQPVWISRIETDLAGTTHPIRQFTLFWQDGLNLRDSDTGDIFKGYLPPGSSTAVTPSLVAECEVCDDSYDLGDQGVNYRSASFGRVLRGRNGNSDTIERHYNLNAFDFSDGVFKANAATPVLRAEAGEEVVIHLVHPGGRARQRAFVTIAQDYDDLFPDFGFPHSALLAPGKSMSASLTEVMREGCYLWFDGPLHLRSGGTWGLLDVVPSGRLDTDDTSCN</sequence>
<dbReference type="Gene3D" id="2.60.40.420">
    <property type="entry name" value="Cupredoxins - blue copper proteins"/>
    <property type="match status" value="1"/>
</dbReference>
<evidence type="ECO:0000256" key="2">
    <source>
        <dbReference type="SAM" id="MobiDB-lite"/>
    </source>
</evidence>
<evidence type="ECO:0000256" key="1">
    <source>
        <dbReference type="ARBA" id="ARBA00022723"/>
    </source>
</evidence>
<dbReference type="GO" id="GO:0005507">
    <property type="term" value="F:copper ion binding"/>
    <property type="evidence" value="ECO:0007669"/>
    <property type="project" value="InterPro"/>
</dbReference>
<name>A0A1M7GSB8_9RHOB</name>
<dbReference type="RefSeq" id="WP_159437851.1">
    <property type="nucleotide sequence ID" value="NZ_BMLR01000012.1"/>
</dbReference>
<dbReference type="Proteomes" id="UP000183974">
    <property type="component" value="Unassembled WGS sequence"/>
</dbReference>
<organism evidence="4 5">
    <name type="scientific">Roseovarius pacificus</name>
    <dbReference type="NCBI Taxonomy" id="337701"/>
    <lineage>
        <taxon>Bacteria</taxon>
        <taxon>Pseudomonadati</taxon>
        <taxon>Pseudomonadota</taxon>
        <taxon>Alphaproteobacteria</taxon>
        <taxon>Rhodobacterales</taxon>
        <taxon>Roseobacteraceae</taxon>
        <taxon>Roseovarius</taxon>
    </lineage>
</organism>
<feature type="chain" id="PRO_5012342003" description="Multicopper oxidase" evidence="3">
    <location>
        <begin position="25"/>
        <end position="2365"/>
    </location>
</feature>
<evidence type="ECO:0000313" key="4">
    <source>
        <dbReference type="EMBL" id="SHM19232.1"/>
    </source>
</evidence>
<accession>A0A1M7GSB8</accession>
<gene>
    <name evidence="4" type="ORF">SAMN05444398_11168</name>
</gene>
<dbReference type="STRING" id="337701.SAMN05444398_11168"/>
<dbReference type="InterPro" id="IPR002355">
    <property type="entry name" value="Cu_oxidase_Cu_BS"/>
</dbReference>
<reference evidence="4 5" key="1">
    <citation type="submission" date="2016-11" db="EMBL/GenBank/DDBJ databases">
        <authorList>
            <person name="Jaros S."/>
            <person name="Januszkiewicz K."/>
            <person name="Wedrychowicz H."/>
        </authorList>
    </citation>
    <scope>NUCLEOTIDE SEQUENCE [LARGE SCALE GENOMIC DNA]</scope>
    <source>
        <strain evidence="4 5">DSM 29589</strain>
    </source>
</reference>
<feature type="signal peptide" evidence="3">
    <location>
        <begin position="1"/>
        <end position="24"/>
    </location>
</feature>
<dbReference type="PROSITE" id="PS00080">
    <property type="entry name" value="MULTICOPPER_OXIDASE2"/>
    <property type="match status" value="1"/>
</dbReference>
<protein>
    <recommendedName>
        <fullName evidence="6">Multicopper oxidase</fullName>
    </recommendedName>
</protein>
<dbReference type="SUPFAM" id="SSF49503">
    <property type="entry name" value="Cupredoxins"/>
    <property type="match status" value="1"/>
</dbReference>